<feature type="region of interest" description="Disordered" evidence="1">
    <location>
        <begin position="198"/>
        <end position="220"/>
    </location>
</feature>
<name>A0A839UNE4_9GAMM</name>
<feature type="region of interest" description="Disordered" evidence="1">
    <location>
        <begin position="149"/>
        <end position="184"/>
    </location>
</feature>
<feature type="compositionally biased region" description="Low complexity" evidence="1">
    <location>
        <begin position="198"/>
        <end position="219"/>
    </location>
</feature>
<keyword evidence="3" id="KW-1185">Reference proteome</keyword>
<sequence>MLKRAWQVGMAVWLLASIEVWGQAEPSEAEQASDEQAAGAAVDGAAVAAPAPEPAEPPLYANRETRDMALLAQAVPSDQVVWLDVGGERVLALYQPAISASPSGAVLLVQDQDRNPTWPERIQALRLHLPEQGWTTMVVMLPPADPVSIPPREPLAPTAEAAAQSATQPPSNAPADAEARPETEEVFNDATGEVASVEAMEQSEPPEPAAAASPVAPAESRTDLRLAQAIEHLRGQGQFNLALLAEGGGAVRAARLFKSLGPEGFRALVLVDARHALGAEAGDVLAMAGADLPVLDIIAVDQPALLAAAQARSTAARRAGRALYQQLSLPRYEPELLRLSKRVRGFLDRHAKGVKVDDAQVVEPSN</sequence>
<feature type="compositionally biased region" description="Low complexity" evidence="1">
    <location>
        <begin position="34"/>
        <end position="50"/>
    </location>
</feature>
<reference evidence="2 3" key="1">
    <citation type="submission" date="2020-08" db="EMBL/GenBank/DDBJ databases">
        <title>Genomic Encyclopedia of Type Strains, Phase III (KMG-III): the genomes of soil and plant-associated and newly described type strains.</title>
        <authorList>
            <person name="Whitman W."/>
        </authorList>
    </citation>
    <scope>NUCLEOTIDE SEQUENCE [LARGE SCALE GENOMIC DNA]</scope>
    <source>
        <strain evidence="2 3">CECT 8571</strain>
    </source>
</reference>
<evidence type="ECO:0008006" key="4">
    <source>
        <dbReference type="Google" id="ProtNLM"/>
    </source>
</evidence>
<accession>A0A839UNE4</accession>
<evidence type="ECO:0000313" key="3">
    <source>
        <dbReference type="Proteomes" id="UP000559987"/>
    </source>
</evidence>
<comment type="caution">
    <text evidence="2">The sequence shown here is derived from an EMBL/GenBank/DDBJ whole genome shotgun (WGS) entry which is preliminary data.</text>
</comment>
<dbReference type="InterPro" id="IPR022529">
    <property type="entry name" value="DUF3530"/>
</dbReference>
<proteinExistence type="predicted"/>
<dbReference type="AlphaFoldDB" id="A0A839UNE4"/>
<gene>
    <name evidence="2" type="ORF">FHS30_000442</name>
</gene>
<evidence type="ECO:0000313" key="2">
    <source>
        <dbReference type="EMBL" id="MBB3167266.1"/>
    </source>
</evidence>
<dbReference type="RefSeq" id="WP_183907838.1">
    <property type="nucleotide sequence ID" value="NZ_JACHXZ010000001.1"/>
</dbReference>
<organism evidence="2 3">
    <name type="scientific">Simiduia aestuariiviva</name>
    <dbReference type="NCBI Taxonomy" id="1510459"/>
    <lineage>
        <taxon>Bacteria</taxon>
        <taxon>Pseudomonadati</taxon>
        <taxon>Pseudomonadota</taxon>
        <taxon>Gammaproteobacteria</taxon>
        <taxon>Cellvibrionales</taxon>
        <taxon>Cellvibrionaceae</taxon>
        <taxon>Simiduia</taxon>
    </lineage>
</organism>
<feature type="compositionally biased region" description="Low complexity" evidence="1">
    <location>
        <begin position="155"/>
        <end position="175"/>
    </location>
</feature>
<dbReference type="Pfam" id="PF12048">
    <property type="entry name" value="DUF3530"/>
    <property type="match status" value="1"/>
</dbReference>
<feature type="region of interest" description="Disordered" evidence="1">
    <location>
        <begin position="26"/>
        <end position="57"/>
    </location>
</feature>
<protein>
    <recommendedName>
        <fullName evidence="4">DUF3530 family protein</fullName>
    </recommendedName>
</protein>
<evidence type="ECO:0000256" key="1">
    <source>
        <dbReference type="SAM" id="MobiDB-lite"/>
    </source>
</evidence>
<dbReference type="EMBL" id="JACHXZ010000001">
    <property type="protein sequence ID" value="MBB3167266.1"/>
    <property type="molecule type" value="Genomic_DNA"/>
</dbReference>
<dbReference type="Proteomes" id="UP000559987">
    <property type="component" value="Unassembled WGS sequence"/>
</dbReference>